<dbReference type="GO" id="GO:0005789">
    <property type="term" value="C:endoplasmic reticulum membrane"/>
    <property type="evidence" value="ECO:0007669"/>
    <property type="project" value="UniProtKB-SubCell"/>
</dbReference>
<evidence type="ECO:0000256" key="6">
    <source>
        <dbReference type="ARBA" id="ARBA00023054"/>
    </source>
</evidence>
<dbReference type="Proteomes" id="UP001418222">
    <property type="component" value="Unassembled WGS sequence"/>
</dbReference>
<evidence type="ECO:0000256" key="3">
    <source>
        <dbReference type="ARBA" id="ARBA00022692"/>
    </source>
</evidence>
<evidence type="ECO:0000256" key="2">
    <source>
        <dbReference type="ARBA" id="ARBA00004477"/>
    </source>
</evidence>
<dbReference type="PROSITE" id="PS51469">
    <property type="entry name" value="SUN"/>
    <property type="match status" value="1"/>
</dbReference>
<evidence type="ECO:0000256" key="4">
    <source>
        <dbReference type="ARBA" id="ARBA00022824"/>
    </source>
</evidence>
<comment type="caution">
    <text evidence="12">The sequence shown here is derived from an EMBL/GenBank/DDBJ whole genome shotgun (WGS) entry which is preliminary data.</text>
</comment>
<keyword evidence="4" id="KW-0256">Endoplasmic reticulum</keyword>
<comment type="function">
    <text evidence="9">Encodes a member of the mid-SUN subfamily of SUN-domain proteins that is localized to both the nuclear envelope and the ER. It is involved in early seed development and nuclear morphology. [TAIR].</text>
</comment>
<organism evidence="12 13">
    <name type="scientific">Platanthera zijinensis</name>
    <dbReference type="NCBI Taxonomy" id="2320716"/>
    <lineage>
        <taxon>Eukaryota</taxon>
        <taxon>Viridiplantae</taxon>
        <taxon>Streptophyta</taxon>
        <taxon>Embryophyta</taxon>
        <taxon>Tracheophyta</taxon>
        <taxon>Spermatophyta</taxon>
        <taxon>Magnoliopsida</taxon>
        <taxon>Liliopsida</taxon>
        <taxon>Asparagales</taxon>
        <taxon>Orchidaceae</taxon>
        <taxon>Orchidoideae</taxon>
        <taxon>Orchideae</taxon>
        <taxon>Orchidinae</taxon>
        <taxon>Platanthera</taxon>
    </lineage>
</organism>
<sequence length="536" mass="60251">MTVPRHDGAPAPCWSQPPTPPPKHITKSSDRRSTTLSSDVRAVRASSRWSTVVATRGPTCVLGVVADDSTRLAAPSDSCTSSLCDVAWAPIKASSSYGYDIIETPKSHVVRQTQEDYVGDGNESIVSSSPEKELQGENIKTVLAPPSQKNGRISRVGPPGLDEFKSKAYNAKERSTSNQAGIVVHRVEPTGIEYNYASAAKGAKILAFNKEAKGASNILDKDKDKYLRNPCSVEEKFVVIELSEETLVDSFEIANFEHYSSNLKEFELLSSLVYPTDSWVKLGNFTAQNFKHEQRFVLPEPKWARYLKLNLLTHYGSEFYCTLSIVEVYGVDAVERMLEDMISVENKRLEPEEQNLEQISIQESEDDDMFQEFLTETDSESKKESMKVKPEALRTSAADPVESKPSLVGRMPGDTVLKLLMQKVQSLDVNFSILERYLEELNTRYGQIFKEMEDDIGKKETLLEKAGFDINYLKKERDMFANEIGEILSWKLKVTLQLDHLVKHSDALRSVSQFTFPSSFVNCIQYTLSLEFQSRS</sequence>
<comment type="subcellular location">
    <subcellularLocation>
        <location evidence="2">Endoplasmic reticulum membrane</location>
        <topology evidence="2">Multi-pass membrane protein</topology>
    </subcellularLocation>
    <subcellularLocation>
        <location evidence="1">Nucleus membrane</location>
        <topology evidence="1">Multi-pass membrane protein</topology>
    </subcellularLocation>
</comment>
<keyword evidence="3" id="KW-0812">Transmembrane</keyword>
<evidence type="ECO:0000256" key="8">
    <source>
        <dbReference type="ARBA" id="ARBA00023242"/>
    </source>
</evidence>
<protein>
    <recommendedName>
        <fullName evidence="11">SUN domain-containing protein</fullName>
    </recommendedName>
</protein>
<dbReference type="InterPro" id="IPR045120">
    <property type="entry name" value="Suco/Slp1-like"/>
</dbReference>
<evidence type="ECO:0000313" key="12">
    <source>
        <dbReference type="EMBL" id="KAK8916047.1"/>
    </source>
</evidence>
<accession>A0AAP0AUN3</accession>
<dbReference type="GO" id="GO:0034975">
    <property type="term" value="P:protein folding in endoplasmic reticulum"/>
    <property type="evidence" value="ECO:0007669"/>
    <property type="project" value="TreeGrafter"/>
</dbReference>
<evidence type="ECO:0000256" key="9">
    <source>
        <dbReference type="ARBA" id="ARBA00054046"/>
    </source>
</evidence>
<feature type="region of interest" description="Disordered" evidence="10">
    <location>
        <begin position="376"/>
        <end position="405"/>
    </location>
</feature>
<dbReference type="EMBL" id="JBBWWQ010000020">
    <property type="protein sequence ID" value="KAK8916047.1"/>
    <property type="molecule type" value="Genomic_DNA"/>
</dbReference>
<name>A0AAP0AUN3_9ASPA</name>
<dbReference type="InterPro" id="IPR012919">
    <property type="entry name" value="SUN_dom"/>
</dbReference>
<dbReference type="Pfam" id="PF07738">
    <property type="entry name" value="Sad1_UNC"/>
    <property type="match status" value="1"/>
</dbReference>
<dbReference type="PANTHER" id="PTHR12953">
    <property type="entry name" value="MEMBRANE PROTEIN CH1 RELATED"/>
    <property type="match status" value="1"/>
</dbReference>
<dbReference type="PANTHER" id="PTHR12953:SF0">
    <property type="entry name" value="SUN DOMAIN-CONTAINING OSSIFICATION FACTOR"/>
    <property type="match status" value="1"/>
</dbReference>
<keyword evidence="8" id="KW-0539">Nucleus</keyword>
<reference evidence="12 13" key="1">
    <citation type="journal article" date="2022" name="Nat. Plants">
        <title>Genomes of leafy and leafless Platanthera orchids illuminate the evolution of mycoheterotrophy.</title>
        <authorList>
            <person name="Li M.H."/>
            <person name="Liu K.W."/>
            <person name="Li Z."/>
            <person name="Lu H.C."/>
            <person name="Ye Q.L."/>
            <person name="Zhang D."/>
            <person name="Wang J.Y."/>
            <person name="Li Y.F."/>
            <person name="Zhong Z.M."/>
            <person name="Liu X."/>
            <person name="Yu X."/>
            <person name="Liu D.K."/>
            <person name="Tu X.D."/>
            <person name="Liu B."/>
            <person name="Hao Y."/>
            <person name="Liao X.Y."/>
            <person name="Jiang Y.T."/>
            <person name="Sun W.H."/>
            <person name="Chen J."/>
            <person name="Chen Y.Q."/>
            <person name="Ai Y."/>
            <person name="Zhai J.W."/>
            <person name="Wu S.S."/>
            <person name="Zhou Z."/>
            <person name="Hsiao Y.Y."/>
            <person name="Wu W.L."/>
            <person name="Chen Y.Y."/>
            <person name="Lin Y.F."/>
            <person name="Hsu J.L."/>
            <person name="Li C.Y."/>
            <person name="Wang Z.W."/>
            <person name="Zhao X."/>
            <person name="Zhong W.Y."/>
            <person name="Ma X.K."/>
            <person name="Ma L."/>
            <person name="Huang J."/>
            <person name="Chen G.Z."/>
            <person name="Huang M.Z."/>
            <person name="Huang L."/>
            <person name="Peng D.H."/>
            <person name="Luo Y.B."/>
            <person name="Zou S.Q."/>
            <person name="Chen S.P."/>
            <person name="Lan S."/>
            <person name="Tsai W.C."/>
            <person name="Van de Peer Y."/>
            <person name="Liu Z.J."/>
        </authorList>
    </citation>
    <scope>NUCLEOTIDE SEQUENCE [LARGE SCALE GENOMIC DNA]</scope>
    <source>
        <strain evidence="12">Lor287</strain>
    </source>
</reference>
<evidence type="ECO:0000256" key="1">
    <source>
        <dbReference type="ARBA" id="ARBA00004232"/>
    </source>
</evidence>
<evidence type="ECO:0000256" key="10">
    <source>
        <dbReference type="SAM" id="MobiDB-lite"/>
    </source>
</evidence>
<dbReference type="InterPro" id="IPR008979">
    <property type="entry name" value="Galactose-bd-like_sf"/>
</dbReference>
<feature type="region of interest" description="Disordered" evidence="10">
    <location>
        <begin position="1"/>
        <end position="39"/>
    </location>
</feature>
<evidence type="ECO:0000313" key="13">
    <source>
        <dbReference type="Proteomes" id="UP001418222"/>
    </source>
</evidence>
<keyword evidence="7" id="KW-0472">Membrane</keyword>
<evidence type="ECO:0000259" key="11">
    <source>
        <dbReference type="PROSITE" id="PS51469"/>
    </source>
</evidence>
<feature type="compositionally biased region" description="Basic and acidic residues" evidence="10">
    <location>
        <begin position="379"/>
        <end position="392"/>
    </location>
</feature>
<proteinExistence type="predicted"/>
<evidence type="ECO:0000256" key="7">
    <source>
        <dbReference type="ARBA" id="ARBA00023136"/>
    </source>
</evidence>
<dbReference type="SUPFAM" id="SSF49785">
    <property type="entry name" value="Galactose-binding domain-like"/>
    <property type="match status" value="1"/>
</dbReference>
<feature type="domain" description="SUN" evidence="11">
    <location>
        <begin position="179"/>
        <end position="333"/>
    </location>
</feature>
<keyword evidence="13" id="KW-1185">Reference proteome</keyword>
<keyword evidence="5" id="KW-1133">Transmembrane helix</keyword>
<dbReference type="AlphaFoldDB" id="A0AAP0AUN3"/>
<keyword evidence="6" id="KW-0175">Coiled coil</keyword>
<dbReference type="GO" id="GO:0031965">
    <property type="term" value="C:nuclear membrane"/>
    <property type="evidence" value="ECO:0007669"/>
    <property type="project" value="UniProtKB-SubCell"/>
</dbReference>
<dbReference type="Gene3D" id="2.60.120.260">
    <property type="entry name" value="Galactose-binding domain-like"/>
    <property type="match status" value="1"/>
</dbReference>
<evidence type="ECO:0000256" key="5">
    <source>
        <dbReference type="ARBA" id="ARBA00022989"/>
    </source>
</evidence>
<gene>
    <name evidence="12" type="ORF">KSP39_PZI023260</name>
</gene>
<dbReference type="FunFam" id="2.60.120.260:FF:000062">
    <property type="entry name" value="Galactose-binding protein isoform 3"/>
    <property type="match status" value="1"/>
</dbReference>